<organism evidence="1 2">
    <name type="scientific">Klebsiella aerogenes</name>
    <name type="common">Enterobacter aerogenes</name>
    <dbReference type="NCBI Taxonomy" id="548"/>
    <lineage>
        <taxon>Bacteria</taxon>
        <taxon>Pseudomonadati</taxon>
        <taxon>Pseudomonadota</taxon>
        <taxon>Gammaproteobacteria</taxon>
        <taxon>Enterobacterales</taxon>
        <taxon>Enterobacteriaceae</taxon>
        <taxon>Klebsiella/Raoultella group</taxon>
        <taxon>Klebsiella</taxon>
    </lineage>
</organism>
<dbReference type="Proteomes" id="UP001303386">
    <property type="component" value="Unassembled WGS sequence"/>
</dbReference>
<evidence type="ECO:0008006" key="3">
    <source>
        <dbReference type="Google" id="ProtNLM"/>
    </source>
</evidence>
<gene>
    <name evidence="1" type="ORF">PZT46_24885</name>
</gene>
<name>A0AAW9LWT1_KLEAE</name>
<protein>
    <recommendedName>
        <fullName evidence="3">DNA polymerase V</fullName>
    </recommendedName>
</protein>
<accession>A0AAW9LWT1</accession>
<dbReference type="AlphaFoldDB" id="A0AAW9LWT1"/>
<proteinExistence type="predicted"/>
<evidence type="ECO:0000313" key="2">
    <source>
        <dbReference type="Proteomes" id="UP001303386"/>
    </source>
</evidence>
<dbReference type="RefSeq" id="WP_047065319.1">
    <property type="nucleotide sequence ID" value="NZ_CP023963.1"/>
</dbReference>
<sequence length="109" mass="11870">MGFPSPAKDYAEQTLTINRICQIDANCRVLETSSGYAVIDVSRRPKQGDHVLVSFCGIIQFGIVRGRALITSDGEAIEGDALDDVEVKGVLTFLINRATYVDEDPNPVI</sequence>
<dbReference type="EMBL" id="JARELW010000016">
    <property type="protein sequence ID" value="MEA8802453.1"/>
    <property type="molecule type" value="Genomic_DNA"/>
</dbReference>
<reference evidence="1" key="1">
    <citation type="journal article" date="2023" name="J. Hosp. Infect.">
        <title>Cross-contamination of carbapenem-resistant Gram-negative bacteria between patients and hospital environment in the first year of a newly built surgical ward.</title>
        <authorList>
            <person name="Boutin S."/>
            <person name="Scherrer M."/>
            <person name="Spath I."/>
            <person name="Kocer K."/>
            <person name="Heeg K."/>
            <person name="Nurjadi D."/>
        </authorList>
    </citation>
    <scope>NUCLEOTIDE SEQUENCE</scope>
    <source>
        <strain evidence="1">KE10384</strain>
    </source>
</reference>
<comment type="caution">
    <text evidence="1">The sequence shown here is derived from an EMBL/GenBank/DDBJ whole genome shotgun (WGS) entry which is preliminary data.</text>
</comment>
<evidence type="ECO:0000313" key="1">
    <source>
        <dbReference type="EMBL" id="MEA8802453.1"/>
    </source>
</evidence>